<reference evidence="14" key="1">
    <citation type="submission" date="2022-12" db="EMBL/GenBank/DDBJ databases">
        <title>Draft genome assemblies for two species of Escallonia (Escalloniales).</title>
        <authorList>
            <person name="Chanderbali A."/>
            <person name="Dervinis C."/>
            <person name="Anghel I."/>
            <person name="Soltis D."/>
            <person name="Soltis P."/>
            <person name="Zapata F."/>
        </authorList>
    </citation>
    <scope>NUCLEOTIDE SEQUENCE</scope>
    <source>
        <strain evidence="14">UCBG92.1500</strain>
        <tissue evidence="14">Leaf</tissue>
    </source>
</reference>
<dbReference type="GO" id="GO:0005739">
    <property type="term" value="C:mitochondrion"/>
    <property type="evidence" value="ECO:0007669"/>
    <property type="project" value="UniProtKB-ARBA"/>
</dbReference>
<evidence type="ECO:0000256" key="8">
    <source>
        <dbReference type="ARBA" id="ARBA00023098"/>
    </source>
</evidence>
<evidence type="ECO:0000256" key="10">
    <source>
        <dbReference type="ARBA" id="ARBA00057783"/>
    </source>
</evidence>
<dbReference type="InterPro" id="IPR003231">
    <property type="entry name" value="ACP"/>
</dbReference>
<evidence type="ECO:0000256" key="9">
    <source>
        <dbReference type="ARBA" id="ARBA00023160"/>
    </source>
</evidence>
<feature type="domain" description="Carrier" evidence="13">
    <location>
        <begin position="102"/>
        <end position="179"/>
    </location>
</feature>
<dbReference type="InterPro" id="IPR006162">
    <property type="entry name" value="Ppantetheine_attach_site"/>
</dbReference>
<evidence type="ECO:0000256" key="7">
    <source>
        <dbReference type="ARBA" id="ARBA00022832"/>
    </source>
</evidence>
<dbReference type="Gene3D" id="1.10.1200.10">
    <property type="entry name" value="ACP-like"/>
    <property type="match status" value="1"/>
</dbReference>
<gene>
    <name evidence="14" type="ORF">RJ640_011645</name>
</gene>
<evidence type="ECO:0000313" key="14">
    <source>
        <dbReference type="EMBL" id="KAK2973411.1"/>
    </source>
</evidence>
<dbReference type="Pfam" id="PF00550">
    <property type="entry name" value="PP-binding"/>
    <property type="match status" value="1"/>
</dbReference>
<evidence type="ECO:0000256" key="12">
    <source>
        <dbReference type="RuleBase" id="RU000722"/>
    </source>
</evidence>
<keyword evidence="9 12" id="KW-0275">Fatty acid biosynthesis</keyword>
<evidence type="ECO:0000256" key="3">
    <source>
        <dbReference type="ARBA" id="ARBA00022450"/>
    </source>
</evidence>
<dbReference type="FunFam" id="1.10.1200.10:FF:000003">
    <property type="entry name" value="Acyl carrier protein"/>
    <property type="match status" value="1"/>
</dbReference>
<name>A0AA88U973_9ASTE</name>
<keyword evidence="6" id="KW-0813">Transport</keyword>
<dbReference type="AlphaFoldDB" id="A0AA88U973"/>
<sequence>MAVRNALLKHLRVNVATLNPSVGGRGGGMASLSLTQVIRRHFSEEVKGSFLDKSEVSDRVVSVVKNFQKVDPSKVRGWPDDVPSEAYRCAWMAQVVKRFGESETPQVEHKFRQHCTNTYSWILQVTPNAHFQNDLGLDSLDTVEVVMALEEEFGFEIPDNEADKISSINLAVDFIASHPQAK</sequence>
<dbReference type="GO" id="GO:0000035">
    <property type="term" value="F:acyl binding"/>
    <property type="evidence" value="ECO:0007669"/>
    <property type="project" value="TreeGrafter"/>
</dbReference>
<dbReference type="InterPro" id="IPR036736">
    <property type="entry name" value="ACP-like_sf"/>
</dbReference>
<keyword evidence="3 12" id="KW-0596">Phosphopantetheine</keyword>
<evidence type="ECO:0000259" key="13">
    <source>
        <dbReference type="PROSITE" id="PS50075"/>
    </source>
</evidence>
<dbReference type="PANTHER" id="PTHR20863">
    <property type="entry name" value="ACYL CARRIER PROTEIN"/>
    <property type="match status" value="1"/>
</dbReference>
<keyword evidence="15" id="KW-1185">Reference proteome</keyword>
<dbReference type="PROSITE" id="PS00012">
    <property type="entry name" value="PHOSPHOPANTETHEINE"/>
    <property type="match status" value="1"/>
</dbReference>
<keyword evidence="5" id="KW-0597">Phosphoprotein</keyword>
<evidence type="ECO:0000256" key="11">
    <source>
        <dbReference type="ARBA" id="ARBA00063067"/>
    </source>
</evidence>
<proteinExistence type="inferred from homology"/>
<dbReference type="InterPro" id="IPR009081">
    <property type="entry name" value="PP-bd_ACP"/>
</dbReference>
<dbReference type="GO" id="GO:0000036">
    <property type="term" value="F:acyl carrier activity"/>
    <property type="evidence" value="ECO:0007669"/>
    <property type="project" value="TreeGrafter"/>
</dbReference>
<keyword evidence="6" id="KW-0679">Respiratory chain</keyword>
<evidence type="ECO:0000256" key="2">
    <source>
        <dbReference type="ARBA" id="ARBA00010930"/>
    </source>
</evidence>
<accession>A0AA88U973</accession>
<comment type="function">
    <text evidence="10">Carrier of the growing fatty acid chain in fatty acid biosynthesis. May be involved in the synthesis of short and medium chain fatty acids. Accessory and non-catalytic subunit of the mitochondrial membrane respiratory chain NADH dehydrogenase (Complex I), which functions in the transfer of electrons from NADH to the respiratory chain.</text>
</comment>
<evidence type="ECO:0000256" key="4">
    <source>
        <dbReference type="ARBA" id="ARBA00022516"/>
    </source>
</evidence>
<evidence type="ECO:0000313" key="15">
    <source>
        <dbReference type="Proteomes" id="UP001187471"/>
    </source>
</evidence>
<keyword evidence="6" id="KW-0249">Electron transport</keyword>
<protein>
    <recommendedName>
        <fullName evidence="12">Acyl carrier protein</fullName>
    </recommendedName>
</protein>
<dbReference type="NCBIfam" id="TIGR00517">
    <property type="entry name" value="acyl_carrier"/>
    <property type="match status" value="1"/>
</dbReference>
<comment type="caution">
    <text evidence="14">The sequence shown here is derived from an EMBL/GenBank/DDBJ whole genome shotgun (WGS) entry which is preliminary data.</text>
</comment>
<evidence type="ECO:0000256" key="1">
    <source>
        <dbReference type="ARBA" id="ARBA00005194"/>
    </source>
</evidence>
<comment type="similarity">
    <text evidence="2">Belongs to the acyl carrier protein (ACP) family.</text>
</comment>
<comment type="pathway">
    <text evidence="1">Lipid metabolism; fatty acid biosynthesis.</text>
</comment>
<dbReference type="PROSITE" id="PS50075">
    <property type="entry name" value="CARRIER"/>
    <property type="match status" value="1"/>
</dbReference>
<keyword evidence="7" id="KW-0276">Fatty acid metabolism</keyword>
<evidence type="ECO:0000256" key="5">
    <source>
        <dbReference type="ARBA" id="ARBA00022553"/>
    </source>
</evidence>
<evidence type="ECO:0000256" key="6">
    <source>
        <dbReference type="ARBA" id="ARBA00022660"/>
    </source>
</evidence>
<dbReference type="EMBL" id="JAVXUO010002418">
    <property type="protein sequence ID" value="KAK2973411.1"/>
    <property type="molecule type" value="Genomic_DNA"/>
</dbReference>
<keyword evidence="8" id="KW-0443">Lipid metabolism</keyword>
<keyword evidence="4 12" id="KW-0444">Lipid biosynthesis</keyword>
<comment type="subunit">
    <text evidence="11">Complex I is composed of at least 49 different subunits.</text>
</comment>
<organism evidence="14 15">
    <name type="scientific">Escallonia rubra</name>
    <dbReference type="NCBI Taxonomy" id="112253"/>
    <lineage>
        <taxon>Eukaryota</taxon>
        <taxon>Viridiplantae</taxon>
        <taxon>Streptophyta</taxon>
        <taxon>Embryophyta</taxon>
        <taxon>Tracheophyta</taxon>
        <taxon>Spermatophyta</taxon>
        <taxon>Magnoliopsida</taxon>
        <taxon>eudicotyledons</taxon>
        <taxon>Gunneridae</taxon>
        <taxon>Pentapetalae</taxon>
        <taxon>asterids</taxon>
        <taxon>campanulids</taxon>
        <taxon>Escalloniales</taxon>
        <taxon>Escalloniaceae</taxon>
        <taxon>Escallonia</taxon>
    </lineage>
</organism>
<dbReference type="SUPFAM" id="SSF47336">
    <property type="entry name" value="ACP-like"/>
    <property type="match status" value="1"/>
</dbReference>
<dbReference type="NCBIfam" id="NF002148">
    <property type="entry name" value="PRK00982.1-2"/>
    <property type="match status" value="1"/>
</dbReference>
<dbReference type="HAMAP" id="MF_01217">
    <property type="entry name" value="Acyl_carrier"/>
    <property type="match status" value="1"/>
</dbReference>
<dbReference type="PANTHER" id="PTHR20863:SF71">
    <property type="entry name" value="ACYL CARRIER PROTEIN 2, MITOCHONDRIAL"/>
    <property type="match status" value="1"/>
</dbReference>
<dbReference type="Proteomes" id="UP001187471">
    <property type="component" value="Unassembled WGS sequence"/>
</dbReference>